<dbReference type="InterPro" id="IPR034164">
    <property type="entry name" value="Pepsin-like_dom"/>
</dbReference>
<accession>A0A392N2B1</accession>
<dbReference type="PANTHER" id="PTHR13683">
    <property type="entry name" value="ASPARTYL PROTEASES"/>
    <property type="match status" value="1"/>
</dbReference>
<dbReference type="InterPro" id="IPR032861">
    <property type="entry name" value="TAXi_N"/>
</dbReference>
<organism evidence="4 5">
    <name type="scientific">Trifolium medium</name>
    <dbReference type="NCBI Taxonomy" id="97028"/>
    <lineage>
        <taxon>Eukaryota</taxon>
        <taxon>Viridiplantae</taxon>
        <taxon>Streptophyta</taxon>
        <taxon>Embryophyta</taxon>
        <taxon>Tracheophyta</taxon>
        <taxon>Spermatophyta</taxon>
        <taxon>Magnoliopsida</taxon>
        <taxon>eudicotyledons</taxon>
        <taxon>Gunneridae</taxon>
        <taxon>Pentapetalae</taxon>
        <taxon>rosids</taxon>
        <taxon>fabids</taxon>
        <taxon>Fabales</taxon>
        <taxon>Fabaceae</taxon>
        <taxon>Papilionoideae</taxon>
        <taxon>50 kb inversion clade</taxon>
        <taxon>NPAAA clade</taxon>
        <taxon>Hologalegina</taxon>
        <taxon>IRL clade</taxon>
        <taxon>Trifolieae</taxon>
        <taxon>Trifolium</taxon>
    </lineage>
</organism>
<evidence type="ECO:0000256" key="2">
    <source>
        <dbReference type="SAM" id="SignalP"/>
    </source>
</evidence>
<dbReference type="GO" id="GO:0004190">
    <property type="term" value="F:aspartic-type endopeptidase activity"/>
    <property type="evidence" value="ECO:0007669"/>
    <property type="project" value="InterPro"/>
</dbReference>
<evidence type="ECO:0000256" key="1">
    <source>
        <dbReference type="ARBA" id="ARBA00007447"/>
    </source>
</evidence>
<dbReference type="InterPro" id="IPR001461">
    <property type="entry name" value="Aspartic_peptidase_A1"/>
</dbReference>
<dbReference type="InterPro" id="IPR021109">
    <property type="entry name" value="Peptidase_aspartic_dom_sf"/>
</dbReference>
<dbReference type="Pfam" id="PF14543">
    <property type="entry name" value="TAXi_N"/>
    <property type="match status" value="1"/>
</dbReference>
<comment type="caution">
    <text evidence="4">The sequence shown here is derived from an EMBL/GenBank/DDBJ whole genome shotgun (WGS) entry which is preliminary data.</text>
</comment>
<feature type="chain" id="PRO_5017300294" evidence="2">
    <location>
        <begin position="22"/>
        <end position="206"/>
    </location>
</feature>
<dbReference type="GO" id="GO:0006508">
    <property type="term" value="P:proteolysis"/>
    <property type="evidence" value="ECO:0007669"/>
    <property type="project" value="InterPro"/>
</dbReference>
<evidence type="ECO:0000313" key="4">
    <source>
        <dbReference type="EMBL" id="MCH93861.1"/>
    </source>
</evidence>
<dbReference type="PROSITE" id="PS51767">
    <property type="entry name" value="PEPTIDASE_A1"/>
    <property type="match status" value="1"/>
</dbReference>
<feature type="domain" description="Peptidase A1" evidence="3">
    <location>
        <begin position="81"/>
        <end position="206"/>
    </location>
</feature>
<name>A0A392N2B1_9FABA</name>
<dbReference type="InterPro" id="IPR033121">
    <property type="entry name" value="PEPTIDASE_A1"/>
</dbReference>
<feature type="signal peptide" evidence="2">
    <location>
        <begin position="1"/>
        <end position="21"/>
    </location>
</feature>
<evidence type="ECO:0000259" key="3">
    <source>
        <dbReference type="PROSITE" id="PS51767"/>
    </source>
</evidence>
<evidence type="ECO:0000313" key="5">
    <source>
        <dbReference type="Proteomes" id="UP000265520"/>
    </source>
</evidence>
<dbReference type="CDD" id="cd05471">
    <property type="entry name" value="pepsin_like"/>
    <property type="match status" value="1"/>
</dbReference>
<dbReference type="AlphaFoldDB" id="A0A392N2B1"/>
<dbReference type="Gene3D" id="2.40.70.10">
    <property type="entry name" value="Acid Proteases"/>
    <property type="match status" value="1"/>
</dbReference>
<keyword evidence="5" id="KW-1185">Reference proteome</keyword>
<protein>
    <submittedName>
        <fullName evidence="4">Aspartic proteinase-like protein 2-like</fullName>
    </submittedName>
</protein>
<dbReference type="SUPFAM" id="SSF50630">
    <property type="entry name" value="Acid proteases"/>
    <property type="match status" value="1"/>
</dbReference>
<proteinExistence type="inferred from homology"/>
<dbReference type="EMBL" id="LXQA010025933">
    <property type="protein sequence ID" value="MCH93861.1"/>
    <property type="molecule type" value="Genomic_DNA"/>
</dbReference>
<comment type="similarity">
    <text evidence="1">Belongs to the peptidase A1 family.</text>
</comment>
<dbReference type="Proteomes" id="UP000265520">
    <property type="component" value="Unassembled WGS sequence"/>
</dbReference>
<dbReference type="PANTHER" id="PTHR13683:SF899">
    <property type="entry name" value="F-BOX PROTEIN INTERACTION DOMAIN PROTEIN"/>
    <property type="match status" value="1"/>
</dbReference>
<sequence length="206" mass="22370">MQMAAVIFIFTAVFLTTAVTAVISGSQATLTLERAFPNHGVELNQLRARDFLRNGRILKSTNGAVDFPVHGTFHPFQNGLYFTKVKLGTPSVEFHVQIDTGSDVLWVSCRSCNGCPRTSGLQIELNFFDPGHSSTSSVISCSDRRCKSGIQSSNATCSSQNNKCSYSIQYGDVSGTSGYYVSDRMHLDTLFQESLATNSSAPIVFG</sequence>
<reference evidence="4 5" key="1">
    <citation type="journal article" date="2018" name="Front. Plant Sci.">
        <title>Red Clover (Trifolium pratense) and Zigzag Clover (T. medium) - A Picture of Genomic Similarities and Differences.</title>
        <authorList>
            <person name="Dluhosova J."/>
            <person name="Istvanek J."/>
            <person name="Nedelnik J."/>
            <person name="Repkova J."/>
        </authorList>
    </citation>
    <scope>NUCLEOTIDE SEQUENCE [LARGE SCALE GENOMIC DNA]</scope>
    <source>
        <strain evidence="5">cv. 10/8</strain>
        <tissue evidence="4">Leaf</tissue>
    </source>
</reference>
<keyword evidence="2" id="KW-0732">Signal</keyword>